<evidence type="ECO:0000256" key="2">
    <source>
        <dbReference type="SAM" id="Phobius"/>
    </source>
</evidence>
<keyword evidence="6" id="KW-1185">Reference proteome</keyword>
<evidence type="ECO:0000259" key="3">
    <source>
        <dbReference type="Pfam" id="PF03168"/>
    </source>
</evidence>
<dbReference type="STRING" id="3708.A0A078GL60"/>
<dbReference type="Pfam" id="PF03168">
    <property type="entry name" value="LEA_2"/>
    <property type="match status" value="1"/>
</dbReference>
<reference evidence="4" key="3">
    <citation type="submission" date="2021-01" db="EMBL/GenBank/DDBJ databases">
        <authorList>
            <consortium name="Genoscope - CEA"/>
            <person name="William W."/>
        </authorList>
    </citation>
    <scope>NUCLEOTIDE SEQUENCE</scope>
</reference>
<keyword evidence="2" id="KW-1133">Transmembrane helix</keyword>
<sequence>MTEQEHVRPLTPGDAPPSSDFSDNKKQTLQRIRNSRNRIKCLICVIVTSLILTTIVLTLVFTVFRVKAPIIEMNGVTVNGQDSTAGTQIQLLGTNISMIVDVSVKNPNYVTFRYSNTTTDIYYKGMVVGEARGPPGKARAHRTARMNMSVDIRIDRLVLEPGLVREIIGSGHVNLWSYTRVSGKVKIMGVVKKHVTVKMNCTMAVNISRQAIQDVKCKNKIDL</sequence>
<accession>A0A078GL60</accession>
<proteinExistence type="predicted"/>
<keyword evidence="2" id="KW-0812">Transmembrane</keyword>
<dbReference type="EMBL" id="HG994368">
    <property type="protein sequence ID" value="CAF1873835.1"/>
    <property type="molecule type" value="Genomic_DNA"/>
</dbReference>
<reference evidence="5 6" key="1">
    <citation type="journal article" date="2014" name="Science">
        <title>Plant genetics. Early allopolyploid evolution in the post-Neolithic Brassica napus oilseed genome.</title>
        <authorList>
            <person name="Chalhoub B."/>
            <person name="Denoeud F."/>
            <person name="Liu S."/>
            <person name="Parkin I.A."/>
            <person name="Tang H."/>
            <person name="Wang X."/>
            <person name="Chiquet J."/>
            <person name="Belcram H."/>
            <person name="Tong C."/>
            <person name="Samans B."/>
            <person name="Correa M."/>
            <person name="Da Silva C."/>
            <person name="Just J."/>
            <person name="Falentin C."/>
            <person name="Koh C.S."/>
            <person name="Le Clainche I."/>
            <person name="Bernard M."/>
            <person name="Bento P."/>
            <person name="Noel B."/>
            <person name="Labadie K."/>
            <person name="Alberti A."/>
            <person name="Charles M."/>
            <person name="Arnaud D."/>
            <person name="Guo H."/>
            <person name="Daviaud C."/>
            <person name="Alamery S."/>
            <person name="Jabbari K."/>
            <person name="Zhao M."/>
            <person name="Edger P.P."/>
            <person name="Chelaifa H."/>
            <person name="Tack D."/>
            <person name="Lassalle G."/>
            <person name="Mestiri I."/>
            <person name="Schnel N."/>
            <person name="Le Paslier M.C."/>
            <person name="Fan G."/>
            <person name="Renault V."/>
            <person name="Bayer P.E."/>
            <person name="Golicz A.A."/>
            <person name="Manoli S."/>
            <person name="Lee T.H."/>
            <person name="Thi V.H."/>
            <person name="Chalabi S."/>
            <person name="Hu Q."/>
            <person name="Fan C."/>
            <person name="Tollenaere R."/>
            <person name="Lu Y."/>
            <person name="Battail C."/>
            <person name="Shen J."/>
            <person name="Sidebottom C.H."/>
            <person name="Wang X."/>
            <person name="Canaguier A."/>
            <person name="Chauveau A."/>
            <person name="Berard A."/>
            <person name="Deniot G."/>
            <person name="Guan M."/>
            <person name="Liu Z."/>
            <person name="Sun F."/>
            <person name="Lim Y.P."/>
            <person name="Lyons E."/>
            <person name="Town C.D."/>
            <person name="Bancroft I."/>
            <person name="Wang X."/>
            <person name="Meng J."/>
            <person name="Ma J."/>
            <person name="Pires J.C."/>
            <person name="King G.J."/>
            <person name="Brunel D."/>
            <person name="Delourme R."/>
            <person name="Renard M."/>
            <person name="Aury J.M."/>
            <person name="Adams K.L."/>
            <person name="Batley J."/>
            <person name="Snowdon R.J."/>
            <person name="Tost J."/>
            <person name="Edwards D."/>
            <person name="Zhou Y."/>
            <person name="Hua W."/>
            <person name="Sharpe A.G."/>
            <person name="Paterson A.H."/>
            <person name="Guan C."/>
            <person name="Wincker P."/>
        </authorList>
    </citation>
    <scope>NUCLEOTIDE SEQUENCE [LARGE SCALE GENOMIC DNA]</scope>
    <source>
        <strain evidence="6">cv. Darmor-bzh</strain>
    </source>
</reference>
<evidence type="ECO:0000313" key="6">
    <source>
        <dbReference type="Proteomes" id="UP000028999"/>
    </source>
</evidence>
<evidence type="ECO:0000313" key="5">
    <source>
        <dbReference type="EMBL" id="CDY27330.1"/>
    </source>
</evidence>
<organism evidence="5 6">
    <name type="scientific">Brassica napus</name>
    <name type="common">Rape</name>
    <dbReference type="NCBI Taxonomy" id="3708"/>
    <lineage>
        <taxon>Eukaryota</taxon>
        <taxon>Viridiplantae</taxon>
        <taxon>Streptophyta</taxon>
        <taxon>Embryophyta</taxon>
        <taxon>Tracheophyta</taxon>
        <taxon>Spermatophyta</taxon>
        <taxon>Magnoliopsida</taxon>
        <taxon>eudicotyledons</taxon>
        <taxon>Gunneridae</taxon>
        <taxon>Pentapetalae</taxon>
        <taxon>rosids</taxon>
        <taxon>malvids</taxon>
        <taxon>Brassicales</taxon>
        <taxon>Brassicaceae</taxon>
        <taxon>Brassiceae</taxon>
        <taxon>Brassica</taxon>
    </lineage>
</organism>
<dbReference type="Gramene" id="CDY27330">
    <property type="protein sequence ID" value="CDY27330"/>
    <property type="gene ID" value="GSBRNA2T00037267001"/>
</dbReference>
<protein>
    <submittedName>
        <fullName evidence="4">(rape) hypothetical protein</fullName>
    </submittedName>
    <submittedName>
        <fullName evidence="5">BnaC04g50750D protein</fullName>
    </submittedName>
</protein>
<name>A0A078GL60_BRANA</name>
<dbReference type="Gene3D" id="2.60.40.1820">
    <property type="match status" value="1"/>
</dbReference>
<dbReference type="InterPro" id="IPR004864">
    <property type="entry name" value="LEA_2"/>
</dbReference>
<gene>
    <name evidence="5" type="primary">BnaC04g50750D</name>
    <name evidence="4" type="ORF">DARMORV10_C04P72120.1</name>
    <name evidence="5" type="ORF">GSBRNA2T00037267001</name>
</gene>
<dbReference type="InterPro" id="IPR055301">
    <property type="entry name" value="Lea14-like_2"/>
</dbReference>
<dbReference type="AlphaFoldDB" id="A0A078GL60"/>
<dbReference type="OMA" id="PIIEMNG"/>
<reference evidence="5" key="2">
    <citation type="submission" date="2014-06" db="EMBL/GenBank/DDBJ databases">
        <authorList>
            <person name="Genoscope - CEA"/>
        </authorList>
    </citation>
    <scope>NUCLEOTIDE SEQUENCE</scope>
</reference>
<dbReference type="EMBL" id="LK032203">
    <property type="protein sequence ID" value="CDY27330.1"/>
    <property type="molecule type" value="Genomic_DNA"/>
</dbReference>
<dbReference type="Proteomes" id="UP001295469">
    <property type="component" value="Chromosome C04"/>
</dbReference>
<keyword evidence="2" id="KW-0472">Membrane</keyword>
<feature type="domain" description="Late embryogenesis abundant protein LEA-2 subgroup" evidence="3">
    <location>
        <begin position="102"/>
        <end position="202"/>
    </location>
</feature>
<dbReference type="PANTHER" id="PTHR31852">
    <property type="entry name" value="LATE EMBRYOGENESIS ABUNDANT (LEA) HYDROXYPROLINE-RICH GLYCOPROTEIN FAMILY"/>
    <property type="match status" value="1"/>
</dbReference>
<evidence type="ECO:0000313" key="4">
    <source>
        <dbReference type="EMBL" id="CAF1873835.1"/>
    </source>
</evidence>
<feature type="region of interest" description="Disordered" evidence="1">
    <location>
        <begin position="1"/>
        <end position="29"/>
    </location>
</feature>
<dbReference type="PaxDb" id="3708-A0A078GL60"/>
<feature type="transmembrane region" description="Helical" evidence="2">
    <location>
        <begin position="41"/>
        <end position="64"/>
    </location>
</feature>
<dbReference type="SUPFAM" id="SSF117070">
    <property type="entry name" value="LEA14-like"/>
    <property type="match status" value="1"/>
</dbReference>
<dbReference type="Proteomes" id="UP000028999">
    <property type="component" value="Unassembled WGS sequence"/>
</dbReference>
<evidence type="ECO:0000256" key="1">
    <source>
        <dbReference type="SAM" id="MobiDB-lite"/>
    </source>
</evidence>